<reference evidence="1 2" key="1">
    <citation type="journal article" date="2018" name="New Phytol.">
        <title>Phylogenomics of Endogonaceae and evolution of mycorrhizas within Mucoromycota.</title>
        <authorList>
            <person name="Chang Y."/>
            <person name="Desiro A."/>
            <person name="Na H."/>
            <person name="Sandor L."/>
            <person name="Lipzen A."/>
            <person name="Clum A."/>
            <person name="Barry K."/>
            <person name="Grigoriev I.V."/>
            <person name="Martin F.M."/>
            <person name="Stajich J.E."/>
            <person name="Smith M.E."/>
            <person name="Bonito G."/>
            <person name="Spatafora J.W."/>
        </authorList>
    </citation>
    <scope>NUCLEOTIDE SEQUENCE [LARGE SCALE GENOMIC DNA]</scope>
    <source>
        <strain evidence="1 2">GMNB39</strain>
    </source>
</reference>
<comment type="caution">
    <text evidence="1">The sequence shown here is derived from an EMBL/GenBank/DDBJ whole genome shotgun (WGS) entry which is preliminary data.</text>
</comment>
<evidence type="ECO:0000313" key="1">
    <source>
        <dbReference type="EMBL" id="RUP52473.1"/>
    </source>
</evidence>
<dbReference type="Proteomes" id="UP000268093">
    <property type="component" value="Unassembled WGS sequence"/>
</dbReference>
<gene>
    <name evidence="1" type="ORF">BC936DRAFT_144040</name>
</gene>
<dbReference type="InterPro" id="IPR032675">
    <property type="entry name" value="LRR_dom_sf"/>
</dbReference>
<proteinExistence type="predicted"/>
<name>A0A433DNP3_9FUNG</name>
<evidence type="ECO:0000313" key="2">
    <source>
        <dbReference type="Proteomes" id="UP000268093"/>
    </source>
</evidence>
<accession>A0A433DNP3</accession>
<sequence length="363" mass="40866">MPDEITRIVDLLVESRRNGFSHPDLIESVITDLSSCINSEEFGHSIELLETILKLRPPNLTNLFFDIHCPIFSPTPGTPTLHHLFHRLHSVCSTISSLVLLGNGGTYHGHMNDLIAALSSHLESLTLTHFTLDLGTYNALRLCTSLREVSMNYIHADDGHCLPAIVQRWPNLRRFHYAYNLRGNLDSTVTCLSVSCLELEDFALVCNGFSSAVTTGGMMSFIDRCGAKRIRLAGISAVDDRLVFCTLLRGRRLEHLDLERSHHFMGSITPSRKESWPDLRSLSLLGCPYLCQEFVEKVARACPKLEEVVLPDHLNVGQNSCLSPFGFRREQGNVWRKVAEMPSIRKNKGEIRGAMSRLIKRFK</sequence>
<dbReference type="EMBL" id="RBNI01000003">
    <property type="protein sequence ID" value="RUP52473.1"/>
    <property type="molecule type" value="Genomic_DNA"/>
</dbReference>
<dbReference type="AlphaFoldDB" id="A0A433DNP3"/>
<dbReference type="SUPFAM" id="SSF52047">
    <property type="entry name" value="RNI-like"/>
    <property type="match status" value="1"/>
</dbReference>
<organism evidence="1 2">
    <name type="scientific">Jimgerdemannia flammicorona</name>
    <dbReference type="NCBI Taxonomy" id="994334"/>
    <lineage>
        <taxon>Eukaryota</taxon>
        <taxon>Fungi</taxon>
        <taxon>Fungi incertae sedis</taxon>
        <taxon>Mucoromycota</taxon>
        <taxon>Mucoromycotina</taxon>
        <taxon>Endogonomycetes</taxon>
        <taxon>Endogonales</taxon>
        <taxon>Endogonaceae</taxon>
        <taxon>Jimgerdemannia</taxon>
    </lineage>
</organism>
<keyword evidence="2" id="KW-1185">Reference proteome</keyword>
<dbReference type="Gene3D" id="3.80.10.10">
    <property type="entry name" value="Ribonuclease Inhibitor"/>
    <property type="match status" value="1"/>
</dbReference>
<evidence type="ECO:0008006" key="3">
    <source>
        <dbReference type="Google" id="ProtNLM"/>
    </source>
</evidence>
<protein>
    <recommendedName>
        <fullName evidence="3">F-box domain-containing protein</fullName>
    </recommendedName>
</protein>